<feature type="compositionally biased region" description="Polar residues" evidence="3">
    <location>
        <begin position="22"/>
        <end position="31"/>
    </location>
</feature>
<sequence>MSLRVAPPSSHPTSTTNTATHKLSSQKTQSIERGAPSAPGLHDTLRASLNPSIDSQSSAHPLESRLANWAATQESTRMNLLRRNFGIAEPLRRGMELKMVREAESFRPSVLGTASGLHEDILTGRDDSMTWEDVYQGQDGLKLGLNAAGDGHDVKWTEEMEKKVGMGKW</sequence>
<dbReference type="InterPro" id="IPR008012">
    <property type="entry name" value="Ump1"/>
</dbReference>
<dbReference type="PANTHER" id="PTHR12828:SF3">
    <property type="entry name" value="PROTEASOME MATURATION PROTEIN"/>
    <property type="match status" value="1"/>
</dbReference>
<evidence type="ECO:0000256" key="1">
    <source>
        <dbReference type="ARBA" id="ARBA00023186"/>
    </source>
</evidence>
<feature type="compositionally biased region" description="Low complexity" evidence="3">
    <location>
        <begin position="1"/>
        <end position="21"/>
    </location>
</feature>
<accession>A0A0D1Z1V2</accession>
<dbReference type="HOGENOM" id="CLU_100687_0_0_1"/>
<feature type="compositionally biased region" description="Polar residues" evidence="3">
    <location>
        <begin position="47"/>
        <end position="59"/>
    </location>
</feature>
<reference evidence="4 5" key="1">
    <citation type="submission" date="2015-01" db="EMBL/GenBank/DDBJ databases">
        <title>The Genome Sequence of Exophiala sideris CBS121828.</title>
        <authorList>
            <consortium name="The Broad Institute Genomics Platform"/>
            <person name="Cuomo C."/>
            <person name="de Hoog S."/>
            <person name="Gorbushina A."/>
            <person name="Stielow B."/>
            <person name="Teixiera M."/>
            <person name="Abouelleil A."/>
            <person name="Chapman S.B."/>
            <person name="Priest M."/>
            <person name="Young S.K."/>
            <person name="Wortman J."/>
            <person name="Nusbaum C."/>
            <person name="Birren B."/>
        </authorList>
    </citation>
    <scope>NUCLEOTIDE SEQUENCE [LARGE SCALE GENOMIC DNA]</scope>
    <source>
        <strain evidence="4 5">CBS 121828</strain>
    </source>
</reference>
<name>A0A0D1Z1V2_9EURO</name>
<organism evidence="4 5">
    <name type="scientific">Exophiala sideris</name>
    <dbReference type="NCBI Taxonomy" id="1016849"/>
    <lineage>
        <taxon>Eukaryota</taxon>
        <taxon>Fungi</taxon>
        <taxon>Dikarya</taxon>
        <taxon>Ascomycota</taxon>
        <taxon>Pezizomycotina</taxon>
        <taxon>Eurotiomycetes</taxon>
        <taxon>Chaetothyriomycetidae</taxon>
        <taxon>Chaetothyriales</taxon>
        <taxon>Herpotrichiellaceae</taxon>
        <taxon>Exophiala</taxon>
    </lineage>
</organism>
<dbReference type="OrthoDB" id="15001at2759"/>
<dbReference type="GO" id="GO:0043248">
    <property type="term" value="P:proteasome assembly"/>
    <property type="evidence" value="ECO:0007669"/>
    <property type="project" value="InterPro"/>
</dbReference>
<keyword evidence="1" id="KW-0143">Chaperone</keyword>
<dbReference type="AlphaFoldDB" id="A0A0D1Z1V2"/>
<protein>
    <recommendedName>
        <fullName evidence="6">Proteasome maturation factor UMP1</fullName>
    </recommendedName>
</protein>
<dbReference type="STRING" id="1016849.A0A0D1Z1V2"/>
<dbReference type="PANTHER" id="PTHR12828">
    <property type="entry name" value="PROTEASOME MATURATION PROTEIN UMP1"/>
    <property type="match status" value="1"/>
</dbReference>
<dbReference type="Pfam" id="PF05348">
    <property type="entry name" value="UMP1"/>
    <property type="match status" value="1"/>
</dbReference>
<evidence type="ECO:0000256" key="2">
    <source>
        <dbReference type="ARBA" id="ARBA00043974"/>
    </source>
</evidence>
<dbReference type="GO" id="GO:0005634">
    <property type="term" value="C:nucleus"/>
    <property type="evidence" value="ECO:0007669"/>
    <property type="project" value="TreeGrafter"/>
</dbReference>
<evidence type="ECO:0008006" key="6">
    <source>
        <dbReference type="Google" id="ProtNLM"/>
    </source>
</evidence>
<proteinExistence type="inferred from homology"/>
<dbReference type="GO" id="GO:0005737">
    <property type="term" value="C:cytoplasm"/>
    <property type="evidence" value="ECO:0007669"/>
    <property type="project" value="TreeGrafter"/>
</dbReference>
<comment type="similarity">
    <text evidence="2">Belongs to the POMP/UMP1 family.</text>
</comment>
<dbReference type="Proteomes" id="UP000053599">
    <property type="component" value="Unassembled WGS sequence"/>
</dbReference>
<evidence type="ECO:0000313" key="5">
    <source>
        <dbReference type="Proteomes" id="UP000053599"/>
    </source>
</evidence>
<feature type="region of interest" description="Disordered" evidence="3">
    <location>
        <begin position="1"/>
        <end position="59"/>
    </location>
</feature>
<dbReference type="EMBL" id="KN846953">
    <property type="protein sequence ID" value="KIV80853.1"/>
    <property type="molecule type" value="Genomic_DNA"/>
</dbReference>
<evidence type="ECO:0000313" key="4">
    <source>
        <dbReference type="EMBL" id="KIV80853.1"/>
    </source>
</evidence>
<evidence type="ECO:0000256" key="3">
    <source>
        <dbReference type="SAM" id="MobiDB-lite"/>
    </source>
</evidence>
<gene>
    <name evidence="4" type="ORF">PV11_08329</name>
</gene>